<dbReference type="GO" id="GO:0048205">
    <property type="term" value="P:COPI coating of Golgi vesicle"/>
    <property type="evidence" value="ECO:0007669"/>
    <property type="project" value="TreeGrafter"/>
</dbReference>
<evidence type="ECO:0000313" key="8">
    <source>
        <dbReference type="Proteomes" id="UP000694844"/>
    </source>
</evidence>
<dbReference type="InterPro" id="IPR038508">
    <property type="entry name" value="ArfGAP_dom_sf"/>
</dbReference>
<accession>A0A8B8ADF9</accession>
<organism evidence="8 9">
    <name type="scientific">Crassostrea virginica</name>
    <name type="common">Eastern oyster</name>
    <dbReference type="NCBI Taxonomy" id="6565"/>
    <lineage>
        <taxon>Eukaryota</taxon>
        <taxon>Metazoa</taxon>
        <taxon>Spiralia</taxon>
        <taxon>Lophotrochozoa</taxon>
        <taxon>Mollusca</taxon>
        <taxon>Bivalvia</taxon>
        <taxon>Autobranchia</taxon>
        <taxon>Pteriomorphia</taxon>
        <taxon>Ostreida</taxon>
        <taxon>Ostreoidea</taxon>
        <taxon>Ostreidae</taxon>
        <taxon>Crassostrea</taxon>
    </lineage>
</organism>
<dbReference type="PANTHER" id="PTHR45686:SF4">
    <property type="entry name" value="ADP-RIBOSYLATION FACTOR GTPASE ACTIVATING PROTEIN 3, ISOFORM H"/>
    <property type="match status" value="1"/>
</dbReference>
<proteinExistence type="predicted"/>
<dbReference type="SMART" id="SM00105">
    <property type="entry name" value="ArfGap"/>
    <property type="match status" value="1"/>
</dbReference>
<dbReference type="Pfam" id="PF01412">
    <property type="entry name" value="ArfGap"/>
    <property type="match status" value="1"/>
</dbReference>
<evidence type="ECO:0000259" key="7">
    <source>
        <dbReference type="PROSITE" id="PS50115"/>
    </source>
</evidence>
<feature type="compositionally biased region" description="Polar residues" evidence="6">
    <location>
        <begin position="408"/>
        <end position="418"/>
    </location>
</feature>
<dbReference type="GO" id="GO:0008270">
    <property type="term" value="F:zinc ion binding"/>
    <property type="evidence" value="ECO:0007669"/>
    <property type="project" value="UniProtKB-KW"/>
</dbReference>
<dbReference type="PANTHER" id="PTHR45686">
    <property type="entry name" value="ADP-RIBOSYLATION FACTOR GTPASE ACTIVATING PROTEIN 3, ISOFORM H-RELATED"/>
    <property type="match status" value="1"/>
</dbReference>
<dbReference type="Gene3D" id="1.10.220.150">
    <property type="entry name" value="Arf GTPase activating protein"/>
    <property type="match status" value="1"/>
</dbReference>
<evidence type="ECO:0000256" key="6">
    <source>
        <dbReference type="SAM" id="MobiDB-lite"/>
    </source>
</evidence>
<keyword evidence="4" id="KW-0862">Zinc</keyword>
<dbReference type="GO" id="GO:0005096">
    <property type="term" value="F:GTPase activator activity"/>
    <property type="evidence" value="ECO:0007669"/>
    <property type="project" value="UniProtKB-KW"/>
</dbReference>
<dbReference type="InterPro" id="IPR001164">
    <property type="entry name" value="ArfGAP_dom"/>
</dbReference>
<dbReference type="Proteomes" id="UP000694844">
    <property type="component" value="Chromosome 6"/>
</dbReference>
<dbReference type="PROSITE" id="PS50115">
    <property type="entry name" value="ARFGAP"/>
    <property type="match status" value="1"/>
</dbReference>
<evidence type="ECO:0000256" key="5">
    <source>
        <dbReference type="PROSITE-ProRule" id="PRU00288"/>
    </source>
</evidence>
<dbReference type="RefSeq" id="XP_022289195.1">
    <property type="nucleotide sequence ID" value="XM_022433487.1"/>
</dbReference>
<feature type="compositionally biased region" description="Polar residues" evidence="6">
    <location>
        <begin position="474"/>
        <end position="487"/>
    </location>
</feature>
<dbReference type="SUPFAM" id="SSF57863">
    <property type="entry name" value="ArfGap/RecO-like zinc finger"/>
    <property type="match status" value="1"/>
</dbReference>
<protein>
    <submittedName>
        <fullName evidence="9">ADP-ribosylation factor GTPase-activating protein 2-like isoform X1</fullName>
    </submittedName>
</protein>
<feature type="compositionally biased region" description="Low complexity" evidence="6">
    <location>
        <begin position="388"/>
        <end position="400"/>
    </location>
</feature>
<keyword evidence="2" id="KW-0479">Metal-binding</keyword>
<feature type="compositionally biased region" description="Basic and acidic residues" evidence="6">
    <location>
        <begin position="252"/>
        <end position="277"/>
    </location>
</feature>
<keyword evidence="3 5" id="KW-0863">Zinc-finger</keyword>
<feature type="compositionally biased region" description="Polar residues" evidence="6">
    <location>
        <begin position="318"/>
        <end position="344"/>
    </location>
</feature>
<dbReference type="PRINTS" id="PR00405">
    <property type="entry name" value="REVINTRACTNG"/>
</dbReference>
<evidence type="ECO:0000256" key="4">
    <source>
        <dbReference type="ARBA" id="ARBA00022833"/>
    </source>
</evidence>
<evidence type="ECO:0000256" key="2">
    <source>
        <dbReference type="ARBA" id="ARBA00022723"/>
    </source>
</evidence>
<feature type="compositionally biased region" description="Basic and acidic residues" evidence="6">
    <location>
        <begin position="419"/>
        <end position="432"/>
    </location>
</feature>
<feature type="compositionally biased region" description="Basic and acidic residues" evidence="6">
    <location>
        <begin position="375"/>
        <end position="387"/>
    </location>
</feature>
<feature type="region of interest" description="Disordered" evidence="6">
    <location>
        <begin position="474"/>
        <end position="507"/>
    </location>
</feature>
<dbReference type="CDD" id="cd08831">
    <property type="entry name" value="ArfGap_ArfGap2_3_like"/>
    <property type="match status" value="1"/>
</dbReference>
<reference evidence="9" key="1">
    <citation type="submission" date="2025-08" db="UniProtKB">
        <authorList>
            <consortium name="RefSeq"/>
        </authorList>
    </citation>
    <scope>IDENTIFICATION</scope>
    <source>
        <tissue evidence="9">Whole sample</tissue>
    </source>
</reference>
<dbReference type="InterPro" id="IPR037278">
    <property type="entry name" value="ARFGAP/RecO"/>
</dbReference>
<feature type="region of interest" description="Disordered" evidence="6">
    <location>
        <begin position="252"/>
        <end position="444"/>
    </location>
</feature>
<gene>
    <name evidence="9" type="primary">LOC111101148</name>
</gene>
<dbReference type="AlphaFoldDB" id="A0A8B8ADF9"/>
<evidence type="ECO:0000256" key="3">
    <source>
        <dbReference type="ARBA" id="ARBA00022771"/>
    </source>
</evidence>
<keyword evidence="8" id="KW-1185">Reference proteome</keyword>
<evidence type="ECO:0000313" key="9">
    <source>
        <dbReference type="RefSeq" id="XP_022289195.1"/>
    </source>
</evidence>
<sequence>MADGPSKSDINAIFKRLRSIPTNKTCFDCNSNNPTWASVTYGVFLCIDCSAVHRSLGVHVTFIRSTQLDTSWTWLQLRAMQVGGNANATAFFRQHGCTTTDAQQKYHSRAAKLYKEKLHSLATNAMRLHGTKLHIDSHHEPTSPSTKEEVDFFKEHVDIIESNPLSDSQKLFSVSEPQPIKNGNLKKEEFDPNEGPSVEAALSMSPTTAAAQAEPRKAIIGAKKPAGRKGKGGLGAQRVKANFSEIENKAQQLDKEREEMAANRAVQEAKSEEEKVKQMASMRLAYKDMSIERKKQEDKLMQSDPKKAAQLERLGMGFSSSKGVSHSAMTDMQVIEQEQPSSSRSKFDSYEKKSSKGRSFFDDELDDYSSSSSSKYDRDLDFDKKDSFSSWGNNNKSGSWDIDRFDSKQSFSETMSSKPKSEDKSGRSRKAYEYGAQSTSDEAQKKFGNAKAISSDQFFGNNDPDFETRQTLSRFEGSNSISSSQFFGNEPAGGRKNYSSNAPDLQDIKDGVRQGVTKVAGKLSNLASGVMSSLQDKYSG</sequence>
<evidence type="ECO:0000256" key="1">
    <source>
        <dbReference type="ARBA" id="ARBA00022468"/>
    </source>
</evidence>
<keyword evidence="1" id="KW-0343">GTPase activation</keyword>
<dbReference type="KEGG" id="cvn:111101148"/>
<feature type="region of interest" description="Disordered" evidence="6">
    <location>
        <begin position="176"/>
        <end position="200"/>
    </location>
</feature>
<dbReference type="OrthoDB" id="983479at2759"/>
<dbReference type="GeneID" id="111101148"/>
<feature type="compositionally biased region" description="Basic and acidic residues" evidence="6">
    <location>
        <begin position="285"/>
        <end position="310"/>
    </location>
</feature>
<dbReference type="GO" id="GO:0000139">
    <property type="term" value="C:Golgi membrane"/>
    <property type="evidence" value="ECO:0007669"/>
    <property type="project" value="GOC"/>
</dbReference>
<feature type="domain" description="Arf-GAP" evidence="7">
    <location>
        <begin position="11"/>
        <end position="127"/>
    </location>
</feature>
<dbReference type="FunFam" id="1.10.220.150:FF:000004">
    <property type="entry name" value="Putative ADP-ribosylation factor GTPase-activating protein 2"/>
    <property type="match status" value="1"/>
</dbReference>
<name>A0A8B8ADF9_CRAVI</name>
<feature type="compositionally biased region" description="Basic and acidic residues" evidence="6">
    <location>
        <begin position="345"/>
        <end position="354"/>
    </location>
</feature>